<dbReference type="Pfam" id="PF13622">
    <property type="entry name" value="4HBT_3"/>
    <property type="match status" value="1"/>
</dbReference>
<proteinExistence type="predicted"/>
<dbReference type="RefSeq" id="WP_218446120.1">
    <property type="nucleotide sequence ID" value="NZ_JAGSPA010000003.1"/>
</dbReference>
<gene>
    <name evidence="3" type="ORF">KCG44_10930</name>
</gene>
<sequence length="258" mass="27551">MSLPRILAGREPVKGGYRAVIPDAWLQGRTAYGGLSAAMAYAAARDADADLPPLRSAQVSFIGPLAGPVTVTAAVKRRGKNAAFVTAEIHGENGLGLAATFVFMREMKSHVELTGGTAAPISSPPGPARPVEHATAPRFLHNFDIAQVDDWPDRGSADVLRWFRTKDRDGLDPMTEMMLIGDGLPPAAMALMTKPVPVSSLTWIYNLLTPAPVSADGWWLLRATSDHIEHGCTNQDIMVWNADGALVARGMQSIALFG</sequence>
<protein>
    <submittedName>
        <fullName evidence="3">Thioesterase family protein</fullName>
    </submittedName>
</protein>
<dbReference type="InterPro" id="IPR049449">
    <property type="entry name" value="TesB_ACOT8-like_N"/>
</dbReference>
<organism evidence="3 4">
    <name type="scientific">Pacificimonas pallii</name>
    <dbReference type="NCBI Taxonomy" id="2827236"/>
    <lineage>
        <taxon>Bacteria</taxon>
        <taxon>Pseudomonadati</taxon>
        <taxon>Pseudomonadota</taxon>
        <taxon>Alphaproteobacteria</taxon>
        <taxon>Sphingomonadales</taxon>
        <taxon>Sphingosinicellaceae</taxon>
        <taxon>Pacificimonas</taxon>
    </lineage>
</organism>
<comment type="caution">
    <text evidence="3">The sequence shown here is derived from an EMBL/GenBank/DDBJ whole genome shotgun (WGS) entry which is preliminary data.</text>
</comment>
<dbReference type="Proteomes" id="UP000722336">
    <property type="component" value="Unassembled WGS sequence"/>
</dbReference>
<keyword evidence="4" id="KW-1185">Reference proteome</keyword>
<dbReference type="InterPro" id="IPR049450">
    <property type="entry name" value="ACOT8-like_C"/>
</dbReference>
<name>A0ABS6SHH7_9SPHN</name>
<feature type="domain" description="Acyl-CoA thioesterase-like N-terminal HotDog" evidence="1">
    <location>
        <begin position="22"/>
        <end position="104"/>
    </location>
</feature>
<dbReference type="EMBL" id="JAGSPA010000003">
    <property type="protein sequence ID" value="MBV7257297.1"/>
    <property type="molecule type" value="Genomic_DNA"/>
</dbReference>
<evidence type="ECO:0000313" key="4">
    <source>
        <dbReference type="Proteomes" id="UP000722336"/>
    </source>
</evidence>
<evidence type="ECO:0000313" key="3">
    <source>
        <dbReference type="EMBL" id="MBV7257297.1"/>
    </source>
</evidence>
<reference evidence="3 4" key="1">
    <citation type="submission" date="2021-04" db="EMBL/GenBank/DDBJ databases">
        <authorList>
            <person name="Pira H."/>
            <person name="Risdian C."/>
            <person name="Wink J."/>
        </authorList>
    </citation>
    <scope>NUCLEOTIDE SEQUENCE [LARGE SCALE GENOMIC DNA]</scope>
    <source>
        <strain evidence="3 4">WHA3</strain>
    </source>
</reference>
<feature type="domain" description="Acyl-CoA thioesterase-like C-terminal" evidence="2">
    <location>
        <begin position="130"/>
        <end position="254"/>
    </location>
</feature>
<evidence type="ECO:0000259" key="1">
    <source>
        <dbReference type="Pfam" id="PF13622"/>
    </source>
</evidence>
<accession>A0ABS6SHH7</accession>
<evidence type="ECO:0000259" key="2">
    <source>
        <dbReference type="Pfam" id="PF20789"/>
    </source>
</evidence>
<dbReference type="Pfam" id="PF20789">
    <property type="entry name" value="4HBT_3C"/>
    <property type="match status" value="1"/>
</dbReference>